<reference evidence="2 3" key="1">
    <citation type="submission" date="2016-11" db="EMBL/GenBank/DDBJ databases">
        <authorList>
            <person name="Jaros S."/>
            <person name="Januszkiewicz K."/>
            <person name="Wedrychowicz H."/>
        </authorList>
    </citation>
    <scope>NUCLEOTIDE SEQUENCE [LARGE SCALE GENOMIC DNA]</scope>
    <source>
        <strain evidence="2 3">DSM 8605</strain>
    </source>
</reference>
<feature type="domain" description="Serine aminopeptidase S33" evidence="1">
    <location>
        <begin position="29"/>
        <end position="291"/>
    </location>
</feature>
<dbReference type="Proteomes" id="UP000184447">
    <property type="component" value="Unassembled WGS sequence"/>
</dbReference>
<accession>A0A1M5QM17</accession>
<dbReference type="InterPro" id="IPR022742">
    <property type="entry name" value="Hydrolase_4"/>
</dbReference>
<evidence type="ECO:0000313" key="2">
    <source>
        <dbReference type="EMBL" id="SHH15155.1"/>
    </source>
</evidence>
<gene>
    <name evidence="2" type="ORF">SAMN02745207_00182</name>
</gene>
<organism evidence="2 3">
    <name type="scientific">Clostridium grantii DSM 8605</name>
    <dbReference type="NCBI Taxonomy" id="1121316"/>
    <lineage>
        <taxon>Bacteria</taxon>
        <taxon>Bacillati</taxon>
        <taxon>Bacillota</taxon>
        <taxon>Clostridia</taxon>
        <taxon>Eubacteriales</taxon>
        <taxon>Clostridiaceae</taxon>
        <taxon>Clostridium</taxon>
    </lineage>
</organism>
<dbReference type="STRING" id="1121316.SAMN02745207_00182"/>
<dbReference type="SUPFAM" id="SSF53474">
    <property type="entry name" value="alpha/beta-Hydrolases"/>
    <property type="match status" value="1"/>
</dbReference>
<keyword evidence="2" id="KW-0378">Hydrolase</keyword>
<dbReference type="OrthoDB" id="9806902at2"/>
<dbReference type="EMBL" id="FQXM01000002">
    <property type="protein sequence ID" value="SHH15155.1"/>
    <property type="molecule type" value="Genomic_DNA"/>
</dbReference>
<keyword evidence="3" id="KW-1185">Reference proteome</keyword>
<sequence>MREEKYRIKGIENHSICVVSWKPECNVIKGVVQIVHGMAEHCMRYREFAEFLTQEGFIVYAHDHRGHGLSVSEDEEQGFLHTNDGFMKLVEETHMVTEFIKKNEKNKKIFILGHSMGSFVTRKYIQIYDKEVVGAIISGTGDSQGALGVVGKVIAKSIAGIKGKKYKSKLLDDLSFGSYNNKFKPVRTNMDWLSRDENQVDMYLKDENCGFICSAWTYVDILNGIEMISNKKNIKKTRNELPILFISGEKDPVGNDGKGVRKVYEKYYCEGLQVELKLFPEARHEILNETNKEEVYEYILNWIYKRV</sequence>
<name>A0A1M5QM17_9CLOT</name>
<evidence type="ECO:0000313" key="3">
    <source>
        <dbReference type="Proteomes" id="UP000184447"/>
    </source>
</evidence>
<dbReference type="RefSeq" id="WP_073336031.1">
    <property type="nucleotide sequence ID" value="NZ_FQXM01000002.1"/>
</dbReference>
<dbReference type="AlphaFoldDB" id="A0A1M5QM17"/>
<evidence type="ECO:0000259" key="1">
    <source>
        <dbReference type="Pfam" id="PF12146"/>
    </source>
</evidence>
<dbReference type="InterPro" id="IPR029058">
    <property type="entry name" value="AB_hydrolase_fold"/>
</dbReference>
<dbReference type="InterPro" id="IPR051044">
    <property type="entry name" value="MAG_DAG_Lipase"/>
</dbReference>
<dbReference type="Gene3D" id="3.40.50.1820">
    <property type="entry name" value="alpha/beta hydrolase"/>
    <property type="match status" value="1"/>
</dbReference>
<dbReference type="Pfam" id="PF12146">
    <property type="entry name" value="Hydrolase_4"/>
    <property type="match status" value="1"/>
</dbReference>
<dbReference type="GO" id="GO:0016787">
    <property type="term" value="F:hydrolase activity"/>
    <property type="evidence" value="ECO:0007669"/>
    <property type="project" value="UniProtKB-KW"/>
</dbReference>
<dbReference type="PANTHER" id="PTHR11614">
    <property type="entry name" value="PHOSPHOLIPASE-RELATED"/>
    <property type="match status" value="1"/>
</dbReference>
<protein>
    <submittedName>
        <fullName evidence="2">Lysophospholipase, alpha-beta hydrolase superfamily</fullName>
    </submittedName>
</protein>
<proteinExistence type="predicted"/>